<dbReference type="InterPro" id="IPR046335">
    <property type="entry name" value="LacI/GalR-like_sensor"/>
</dbReference>
<dbReference type="PANTHER" id="PTHR30146:SF148">
    <property type="entry name" value="HTH-TYPE TRANSCRIPTIONAL REPRESSOR PURR-RELATED"/>
    <property type="match status" value="1"/>
</dbReference>
<dbReference type="Pfam" id="PF13377">
    <property type="entry name" value="Peripla_BP_3"/>
    <property type="match status" value="1"/>
</dbReference>
<dbReference type="AlphaFoldDB" id="A0A402CR94"/>
<dbReference type="PROSITE" id="PS50932">
    <property type="entry name" value="HTH_LACI_2"/>
    <property type="match status" value="1"/>
</dbReference>
<dbReference type="SUPFAM" id="SSF53822">
    <property type="entry name" value="Periplasmic binding protein-like I"/>
    <property type="match status" value="1"/>
</dbReference>
<proteinExistence type="predicted"/>
<dbReference type="Gene3D" id="1.10.260.40">
    <property type="entry name" value="lambda repressor-like DNA-binding domains"/>
    <property type="match status" value="1"/>
</dbReference>
<dbReference type="GO" id="GO:0003700">
    <property type="term" value="F:DNA-binding transcription factor activity"/>
    <property type="evidence" value="ECO:0007669"/>
    <property type="project" value="TreeGrafter"/>
</dbReference>
<dbReference type="SMART" id="SM00354">
    <property type="entry name" value="HTH_LACI"/>
    <property type="match status" value="1"/>
</dbReference>
<dbReference type="PANTHER" id="PTHR30146">
    <property type="entry name" value="LACI-RELATED TRANSCRIPTIONAL REPRESSOR"/>
    <property type="match status" value="1"/>
</dbReference>
<reference evidence="5 6" key="1">
    <citation type="journal article" date="2019" name="Int. J. Syst. Evol. Microbiol.">
        <title>Capsulimonas corticalis gen. nov., sp. nov., an aerobic capsulated bacterium, of a novel bacterial order, Capsulimonadales ord. nov., of the class Armatimonadia of the phylum Armatimonadetes.</title>
        <authorList>
            <person name="Li J."/>
            <person name="Kudo C."/>
            <person name="Tonouchi A."/>
        </authorList>
    </citation>
    <scope>NUCLEOTIDE SEQUENCE [LARGE SCALE GENOMIC DNA]</scope>
    <source>
        <strain evidence="5 6">AX-7</strain>
    </source>
</reference>
<dbReference type="CDD" id="cd06267">
    <property type="entry name" value="PBP1_LacI_sugar_binding-like"/>
    <property type="match status" value="1"/>
</dbReference>
<dbReference type="InterPro" id="IPR010982">
    <property type="entry name" value="Lambda_DNA-bd_dom_sf"/>
</dbReference>
<sequence>MQSSIRDVAARAGVSLATVSRVLNSKSTAQIAPTTRERVERAAAELSYHPSAVARALVRQQSDTFGVLLPPTPTSPLRHPHFSALLDGVLEAATESEMDVMVFTAHPSGTDQAYLAKLTDGRCDGLLMFFQPPDSGLIPMLLERNAPCILVGDWREDPRLPCVDVENFEAMRQMTQYLLGLGHRRIALLSSEKQFYYIPPRLAGFRQAFLEHGAAAEESLIFTGALPWDAMTVAGPVNAMLALPAEKRPTAVCCTSDDIASLVTTTLHQRGVRVPEDMSVTGFNDDAFAIRQHPTLTSMRQPYEAIGASAIAMLQERLRDPSAPAKKLELPAELIVRGSTGPPP</sequence>
<dbReference type="Pfam" id="PF00356">
    <property type="entry name" value="LacI"/>
    <property type="match status" value="1"/>
</dbReference>
<evidence type="ECO:0000256" key="1">
    <source>
        <dbReference type="ARBA" id="ARBA00022491"/>
    </source>
</evidence>
<organism evidence="5 6">
    <name type="scientific">Capsulimonas corticalis</name>
    <dbReference type="NCBI Taxonomy" id="2219043"/>
    <lineage>
        <taxon>Bacteria</taxon>
        <taxon>Bacillati</taxon>
        <taxon>Armatimonadota</taxon>
        <taxon>Armatimonadia</taxon>
        <taxon>Capsulimonadales</taxon>
        <taxon>Capsulimonadaceae</taxon>
        <taxon>Capsulimonas</taxon>
    </lineage>
</organism>
<keyword evidence="6" id="KW-1185">Reference proteome</keyword>
<dbReference type="PROSITE" id="PS00356">
    <property type="entry name" value="HTH_LACI_1"/>
    <property type="match status" value="1"/>
</dbReference>
<dbReference type="Gene3D" id="3.40.50.2300">
    <property type="match status" value="2"/>
</dbReference>
<keyword evidence="1" id="KW-0678">Repressor</keyword>
<name>A0A402CR94_9BACT</name>
<dbReference type="OrthoDB" id="9775106at2"/>
<accession>A0A402CR94</accession>
<evidence type="ECO:0000313" key="6">
    <source>
        <dbReference type="Proteomes" id="UP000287394"/>
    </source>
</evidence>
<evidence type="ECO:0000256" key="4">
    <source>
        <dbReference type="ARBA" id="ARBA00023163"/>
    </source>
</evidence>
<dbReference type="RefSeq" id="WP_119319921.1">
    <property type="nucleotide sequence ID" value="NZ_AP025739.1"/>
</dbReference>
<dbReference type="EMBL" id="AP025739">
    <property type="protein sequence ID" value="BDI27959.1"/>
    <property type="molecule type" value="Genomic_DNA"/>
</dbReference>
<dbReference type="InterPro" id="IPR028082">
    <property type="entry name" value="Peripla_BP_I"/>
</dbReference>
<gene>
    <name evidence="5" type="ORF">CCAX7_000100</name>
</gene>
<protein>
    <submittedName>
        <fullName evidence="5">LacI family transcriptional regulator</fullName>
    </submittedName>
</protein>
<dbReference type="Proteomes" id="UP000287394">
    <property type="component" value="Chromosome"/>
</dbReference>
<keyword evidence="3" id="KW-0238">DNA-binding</keyword>
<dbReference type="CDD" id="cd01392">
    <property type="entry name" value="HTH_LacI"/>
    <property type="match status" value="1"/>
</dbReference>
<evidence type="ECO:0000256" key="2">
    <source>
        <dbReference type="ARBA" id="ARBA00023015"/>
    </source>
</evidence>
<dbReference type="InterPro" id="IPR000843">
    <property type="entry name" value="HTH_LacI"/>
</dbReference>
<dbReference type="SUPFAM" id="SSF47413">
    <property type="entry name" value="lambda repressor-like DNA-binding domains"/>
    <property type="match status" value="1"/>
</dbReference>
<dbReference type="KEGG" id="ccot:CCAX7_000100"/>
<evidence type="ECO:0000256" key="3">
    <source>
        <dbReference type="ARBA" id="ARBA00023125"/>
    </source>
</evidence>
<keyword evidence="4" id="KW-0804">Transcription</keyword>
<keyword evidence="2" id="KW-0805">Transcription regulation</keyword>
<dbReference type="GO" id="GO:0000976">
    <property type="term" value="F:transcription cis-regulatory region binding"/>
    <property type="evidence" value="ECO:0007669"/>
    <property type="project" value="TreeGrafter"/>
</dbReference>
<dbReference type="PRINTS" id="PR00036">
    <property type="entry name" value="HTHLACI"/>
</dbReference>
<evidence type="ECO:0000313" key="5">
    <source>
        <dbReference type="EMBL" id="BDI27959.1"/>
    </source>
</evidence>